<proteinExistence type="predicted"/>
<keyword evidence="3" id="KW-1185">Reference proteome</keyword>
<dbReference type="Pfam" id="PF05016">
    <property type="entry name" value="ParE_toxin"/>
    <property type="match status" value="1"/>
</dbReference>
<sequence length="86" mass="10325">MIYKADFSDEFLKIAKKLKKKDYTTFVRLQSKIEEILSNPEHYKPLKGGMKGLRRTHPGSFVIIFKIEKDYVRFVTFKHHDEAYRE</sequence>
<evidence type="ECO:0000256" key="1">
    <source>
        <dbReference type="ARBA" id="ARBA00022649"/>
    </source>
</evidence>
<dbReference type="STRING" id="1838285.SCAL_001598"/>
<reference evidence="2" key="1">
    <citation type="submission" date="2016-05" db="EMBL/GenBank/DDBJ databases">
        <title>Microbial consortia oxidize butane by reversing methanogenesis.</title>
        <authorList>
            <person name="Laso-Perez R."/>
            <person name="Richter M."/>
            <person name="Wegener G."/>
            <person name="Musat F."/>
        </authorList>
    </citation>
    <scope>NUCLEOTIDE SEQUENCE [LARGE SCALE GENOMIC DNA]</scope>
    <source>
        <strain evidence="2">BOX2</strain>
    </source>
</reference>
<dbReference type="Gene3D" id="3.30.2310.20">
    <property type="entry name" value="RelE-like"/>
    <property type="match status" value="1"/>
</dbReference>
<protein>
    <submittedName>
        <fullName evidence="2">Addiction module toxin, RelE/StbE family</fullName>
    </submittedName>
</protein>
<accession>A0A1F2P7P2</accession>
<dbReference type="SUPFAM" id="SSF143011">
    <property type="entry name" value="RelE-like"/>
    <property type="match status" value="1"/>
</dbReference>
<evidence type="ECO:0000313" key="2">
    <source>
        <dbReference type="EMBL" id="OFV67329.1"/>
    </source>
</evidence>
<dbReference type="InterPro" id="IPR035093">
    <property type="entry name" value="RelE/ParE_toxin_dom_sf"/>
</dbReference>
<organism evidence="2 3">
    <name type="scientific">Candidatus Syntropharchaeum caldarium</name>
    <dbReference type="NCBI Taxonomy" id="1838285"/>
    <lineage>
        <taxon>Archaea</taxon>
        <taxon>Methanobacteriati</taxon>
        <taxon>Methanobacteriota</taxon>
        <taxon>Stenosarchaea group</taxon>
        <taxon>Methanomicrobia</taxon>
        <taxon>Methanosarcinales</taxon>
        <taxon>ANME-2 cluster</taxon>
        <taxon>Candidatus Syntropharchaeum</taxon>
    </lineage>
</organism>
<dbReference type="InterPro" id="IPR007712">
    <property type="entry name" value="RelE/ParE_toxin"/>
</dbReference>
<dbReference type="AlphaFoldDB" id="A0A1F2P7P2"/>
<evidence type="ECO:0000313" key="3">
    <source>
        <dbReference type="Proteomes" id="UP000186940"/>
    </source>
</evidence>
<name>A0A1F2P7P2_9EURY</name>
<dbReference type="Proteomes" id="UP000186940">
    <property type="component" value="Unassembled WGS sequence"/>
</dbReference>
<keyword evidence="1" id="KW-1277">Toxin-antitoxin system</keyword>
<gene>
    <name evidence="2" type="ORF">SCAL_001598</name>
</gene>
<dbReference type="NCBIfam" id="TIGR02385">
    <property type="entry name" value="RelE_StbE"/>
    <property type="match status" value="1"/>
</dbReference>
<comment type="caution">
    <text evidence="2">The sequence shown here is derived from an EMBL/GenBank/DDBJ whole genome shotgun (WGS) entry which is preliminary data.</text>
</comment>
<dbReference type="EMBL" id="LYOS01000005">
    <property type="protein sequence ID" value="OFV67329.1"/>
    <property type="molecule type" value="Genomic_DNA"/>
</dbReference>